<organism evidence="1 2">
    <name type="scientific">Pangasianodon gigas</name>
    <name type="common">Mekong giant catfish</name>
    <name type="synonym">Pangasius gigas</name>
    <dbReference type="NCBI Taxonomy" id="30993"/>
    <lineage>
        <taxon>Eukaryota</taxon>
        <taxon>Metazoa</taxon>
        <taxon>Chordata</taxon>
        <taxon>Craniata</taxon>
        <taxon>Vertebrata</taxon>
        <taxon>Euteleostomi</taxon>
        <taxon>Actinopterygii</taxon>
        <taxon>Neopterygii</taxon>
        <taxon>Teleostei</taxon>
        <taxon>Ostariophysi</taxon>
        <taxon>Siluriformes</taxon>
        <taxon>Pangasiidae</taxon>
        <taxon>Pangasianodon</taxon>
    </lineage>
</organism>
<keyword evidence="2" id="KW-1185">Reference proteome</keyword>
<proteinExistence type="predicted"/>
<gene>
    <name evidence="1" type="ORF">PGIGA_G00257700</name>
</gene>
<dbReference type="EMBL" id="CM040462">
    <property type="protein sequence ID" value="MCI4381935.1"/>
    <property type="molecule type" value="Genomic_DNA"/>
</dbReference>
<name>A0ACC5WSS9_PANGG</name>
<accession>A0ACC5WSS9</accession>
<protein>
    <submittedName>
        <fullName evidence="1">Uncharacterized protein</fullName>
    </submittedName>
</protein>
<evidence type="ECO:0000313" key="1">
    <source>
        <dbReference type="EMBL" id="MCI4381935.1"/>
    </source>
</evidence>
<evidence type="ECO:0000313" key="2">
    <source>
        <dbReference type="Proteomes" id="UP000829447"/>
    </source>
</evidence>
<dbReference type="Proteomes" id="UP000829447">
    <property type="component" value="Linkage Group LG9"/>
</dbReference>
<comment type="caution">
    <text evidence="1">The sequence shown here is derived from an EMBL/GenBank/DDBJ whole genome shotgun (WGS) entry which is preliminary data.</text>
</comment>
<reference evidence="1 2" key="1">
    <citation type="journal article" date="2022" name="bioRxiv">
        <title>An ancient truncated duplication of the anti-Mullerian hormone receptor type 2 gene is a potential conserved master sex determinant in the Pangasiidae catfish family.</title>
        <authorList>
            <person name="Wen M."/>
            <person name="Pan Q."/>
            <person name="Jouanno E."/>
            <person name="Montfort J."/>
            <person name="Zahm M."/>
            <person name="Cabau C."/>
            <person name="Klopp C."/>
            <person name="Iampietro C."/>
            <person name="Roques C."/>
            <person name="Bouchez O."/>
            <person name="Castinel A."/>
            <person name="Donnadieu C."/>
            <person name="Parrinello H."/>
            <person name="Poncet C."/>
            <person name="Belmonte E."/>
            <person name="Gautier V."/>
            <person name="Avarre J.-C."/>
            <person name="Dugue R."/>
            <person name="Gustiano R."/>
            <person name="Ha T.T.T."/>
            <person name="Campet M."/>
            <person name="Sriphairoj K."/>
            <person name="Ribolli J."/>
            <person name="de Almeida F.L."/>
            <person name="Desvignes T."/>
            <person name="Postlethwait J.H."/>
            <person name="Bucao C.F."/>
            <person name="Robinson-Rechavi M."/>
            <person name="Bobe J."/>
            <person name="Herpin A."/>
            <person name="Guiguen Y."/>
        </authorList>
    </citation>
    <scope>NUCLEOTIDE SEQUENCE [LARGE SCALE GENOMIC DNA]</scope>
    <source>
        <strain evidence="1">YG-Dec2019</strain>
    </source>
</reference>
<sequence>MSSRKVMAIQARKRRPKGKKDKATHHRRDRQSRSLIRVFDLAQILRRMPFLTQPSPILSGLGTGTGSALACVPPGAGVGTQRGAQIHDQESHALPTELARLQTPVDGVGSLAGNRTQATAVRAPWANH</sequence>